<dbReference type="InterPro" id="IPR016024">
    <property type="entry name" value="ARM-type_fold"/>
</dbReference>
<proteinExistence type="predicted"/>
<dbReference type="KEGG" id="palb:EJC50_06975"/>
<keyword evidence="2" id="KW-1185">Reference proteome</keyword>
<protein>
    <recommendedName>
        <fullName evidence="3">DNA alkylation repair protein</fullName>
    </recommendedName>
</protein>
<accession>A0A3S9A185</accession>
<dbReference type="InterPro" id="IPR014825">
    <property type="entry name" value="DNA_alkylation"/>
</dbReference>
<dbReference type="OrthoDB" id="9797162at2"/>
<sequence>MAEPLKAMYDLPFLRQFAARVASAWAPFRQEDFIQLVMGDGWEALELKGRMRRITHALGATLPASYPEALGVLLAIHEQCAGFPYLFFPDFVEVYGLEEQHHERSLNALERFTAQSSAEFAIRPFLLQAPERTLARMLEWALSPNEHVRRLASEGCRPRLPWAPALTMYKKDPSPIVPLLELLKCDPSLYVRKSVANNLNDIAKDHPAIVIEIAKRWSGHHQWTDWIVRHGCRSLIKAADPEIMALFGYEEHKADAEGFVEHAALQALSQEVRIGEESELRYEVKLRQSPSTELLRLRVELGVFYVKSGGKVSEKRFLVTDKKAAPGTSFGGMKKLSWKDLSTRKHYEGLHRLTLVVNGLTVAETSIMVSQLEQGSGAE</sequence>
<gene>
    <name evidence="1" type="ORF">EJC50_06975</name>
</gene>
<organism evidence="1 2">
    <name type="scientific">Paenibacillus albus</name>
    <dbReference type="NCBI Taxonomy" id="2495582"/>
    <lineage>
        <taxon>Bacteria</taxon>
        <taxon>Bacillati</taxon>
        <taxon>Bacillota</taxon>
        <taxon>Bacilli</taxon>
        <taxon>Bacillales</taxon>
        <taxon>Paenibacillaceae</taxon>
        <taxon>Paenibacillus</taxon>
    </lineage>
</organism>
<evidence type="ECO:0000313" key="2">
    <source>
        <dbReference type="Proteomes" id="UP000272528"/>
    </source>
</evidence>
<dbReference type="AlphaFoldDB" id="A0A3S9A185"/>
<dbReference type="RefSeq" id="WP_126013999.1">
    <property type="nucleotide sequence ID" value="NZ_CP034437.1"/>
</dbReference>
<dbReference type="Pfam" id="PF08713">
    <property type="entry name" value="DNA_alkylation"/>
    <property type="match status" value="1"/>
</dbReference>
<name>A0A3S9A185_9BACL</name>
<evidence type="ECO:0008006" key="3">
    <source>
        <dbReference type="Google" id="ProtNLM"/>
    </source>
</evidence>
<dbReference type="Proteomes" id="UP000272528">
    <property type="component" value="Chromosome"/>
</dbReference>
<dbReference type="SUPFAM" id="SSF48371">
    <property type="entry name" value="ARM repeat"/>
    <property type="match status" value="1"/>
</dbReference>
<dbReference type="EMBL" id="CP034437">
    <property type="protein sequence ID" value="AZN39432.1"/>
    <property type="molecule type" value="Genomic_DNA"/>
</dbReference>
<dbReference type="Gene3D" id="1.25.40.290">
    <property type="entry name" value="ARM repeat domains"/>
    <property type="match status" value="1"/>
</dbReference>
<evidence type="ECO:0000313" key="1">
    <source>
        <dbReference type="EMBL" id="AZN39432.1"/>
    </source>
</evidence>
<reference evidence="2" key="1">
    <citation type="submission" date="2018-12" db="EMBL/GenBank/DDBJ databases">
        <title>Genome sequence of Peanibacillus sp.</title>
        <authorList>
            <person name="Subramani G."/>
            <person name="Srinivasan S."/>
            <person name="Kim M.K."/>
        </authorList>
    </citation>
    <scope>NUCLEOTIDE SEQUENCE [LARGE SCALE GENOMIC DNA]</scope>
    <source>
        <strain evidence="2">18JY67-1</strain>
    </source>
</reference>